<dbReference type="EMBL" id="KP728110">
    <property type="protein sequence ID" value="ALA62446.1"/>
    <property type="molecule type" value="Genomic_DNA"/>
</dbReference>
<keyword evidence="1" id="KW-0472">Membrane</keyword>
<feature type="transmembrane region" description="Helical" evidence="1">
    <location>
        <begin position="612"/>
        <end position="633"/>
    </location>
</feature>
<evidence type="ECO:0000256" key="1">
    <source>
        <dbReference type="SAM" id="Phobius"/>
    </source>
</evidence>
<evidence type="ECO:0000313" key="3">
    <source>
        <dbReference type="Proteomes" id="UP000142477"/>
    </source>
</evidence>
<sequence>MLSIKNLIRIYESSNNNDSMQEIMNKLPINELIKLVKLGFYPQKLNKNIYRYVSTYCYDKIFLFKPKYINFNDLLYVMYKLDNLSMYKQLIEYYKHPILCTNNSIVTNKCRNILHLHCTENNDNSIEEITEQEMIRMSKFPDIQKSVYNSKVLSIKILKEMYYNYGILPINRGIYFMTEDNLEFFSDVLLHANSNNDILYLVLNVNDSILDTDKVKETIIKKIHKGNNLKVLKYYVTKYSVDDTKLGIYYNIFFYERDIVSEYGLNDVILKNICDNMERYTKSARIIANLLINNSNYELLSSIIRYIPKDMIDENMYMNMIRYSDNIKPRVKDFLPELLSECLLVMCYLRGYEDVIDFLKKLDVKTMIRNKINPFTQYSFTTDWFNKDSELLRLYIRFYFMDPIMLRKLIFEYPLMPDSLNNVIMFLKEEYGSIDHGYAIDYDNIFYIIRLPRRFDISITEEDIDSFNNVIEFKSNNSYEFKITSQILKHNILKTIKVENLCYSHRDGRHNLCFNNNYHVDDDDARLINQISDLCVLVRHGFLCFMHENLGEWYPSINASNLLSSYQYTGPKYILSWDIQDIELKSFMRYDDIDVLFSKKYNIYPLLDKETILYSCIYSYLFVYIVIGSVSYIEQENNIYYFITNIINSFLTGLGINNTTVHISKHVIEEIKNIRAIDENKRRLISTKPTHLVDLCKRICVIISKHGKKIPNILYN</sequence>
<keyword evidence="1" id="KW-0812">Transmembrane</keyword>
<reference evidence="2 3" key="1">
    <citation type="journal article" date="2015" name="Infect. Genet. Evol.">
        <title>Unique genomic organization of a novel Avipoxvirus detected in turkey (Meleagris gallopavo).</title>
        <authorList>
            <person name="Banyai K."/>
            <person name="Palya V."/>
            <person name="Denes B."/>
            <person name="Glavits R."/>
            <person name="Ivanics E."/>
            <person name="Horvath B."/>
            <person name="Farkas S.L."/>
            <person name="Marton S."/>
            <person name="Balint A."/>
            <person name="Gyuranecz M."/>
            <person name="Erdelyi K."/>
            <person name="Dan A."/>
        </authorList>
    </citation>
    <scope>NUCLEOTIDE SEQUENCE [LARGE SCALE GENOMIC DNA]</scope>
    <source>
        <strain evidence="2 3">TKPV-HU1124/2011</strain>
    </source>
</reference>
<name>A0A0M3PB56_9POXV</name>
<protein>
    <submittedName>
        <fullName evidence="2">Uncharacterized protein</fullName>
    </submittedName>
</protein>
<dbReference type="RefSeq" id="YP_009177093.1">
    <property type="nucleotide sequence ID" value="NC_028238.1"/>
</dbReference>
<organism evidence="2 3">
    <name type="scientific">Turkeypox virus</name>
    <dbReference type="NCBI Taxonomy" id="336486"/>
    <lineage>
        <taxon>Viruses</taxon>
        <taxon>Varidnaviria</taxon>
        <taxon>Bamfordvirae</taxon>
        <taxon>Nucleocytoviricota</taxon>
        <taxon>Pokkesviricetes</taxon>
        <taxon>Chitovirales</taxon>
        <taxon>Poxviridae</taxon>
        <taxon>Chordopoxvirinae</taxon>
        <taxon>Avipoxvirus</taxon>
        <taxon>Avipoxvirus turkeypox</taxon>
    </lineage>
</organism>
<dbReference type="KEGG" id="vg:26122762"/>
<accession>A0A0M3PB56</accession>
<keyword evidence="3" id="KW-1185">Reference proteome</keyword>
<dbReference type="InterPro" id="IPR007585">
    <property type="entry name" value="Poxvirus_E2"/>
</dbReference>
<dbReference type="PIRSF" id="PIRSF015692">
    <property type="entry name" value="VAC_E2L"/>
    <property type="match status" value="1"/>
</dbReference>
<dbReference type="OrthoDB" id="1433at10239"/>
<dbReference type="Proteomes" id="UP000142477">
    <property type="component" value="Segment"/>
</dbReference>
<keyword evidence="1" id="KW-1133">Transmembrane helix</keyword>
<evidence type="ECO:0000313" key="2">
    <source>
        <dbReference type="EMBL" id="ALA62446.1"/>
    </source>
</evidence>
<dbReference type="InterPro" id="IPR021155">
    <property type="entry name" value="Poxvirus_E2/O1"/>
</dbReference>
<dbReference type="GeneID" id="26122762"/>
<proteinExistence type="predicted"/>
<dbReference type="Pfam" id="PF04497">
    <property type="entry name" value="Pox_E2-like"/>
    <property type="match status" value="1"/>
</dbReference>